<dbReference type="STRING" id="1385520.N802_00885"/>
<dbReference type="InterPro" id="IPR036259">
    <property type="entry name" value="MFS_trans_sf"/>
</dbReference>
<dbReference type="GO" id="GO:0005886">
    <property type="term" value="C:plasma membrane"/>
    <property type="evidence" value="ECO:0007669"/>
    <property type="project" value="UniProtKB-SubCell"/>
</dbReference>
<dbReference type="Gene3D" id="1.20.1250.20">
    <property type="entry name" value="MFS general substrate transporter like domains"/>
    <property type="match status" value="1"/>
</dbReference>
<dbReference type="CDD" id="cd06173">
    <property type="entry name" value="MFS_MefA_like"/>
    <property type="match status" value="1"/>
</dbReference>
<name>A0A0A0JGE0_9MICO</name>
<comment type="subcellular location">
    <subcellularLocation>
        <location evidence="1">Cell inner membrane</location>
        <topology evidence="1">Multi-pass membrane protein</topology>
    </subcellularLocation>
</comment>
<dbReference type="EMBL" id="AVPJ01000001">
    <property type="protein sequence ID" value="KGN34676.1"/>
    <property type="molecule type" value="Genomic_DNA"/>
</dbReference>
<evidence type="ECO:0000256" key="8">
    <source>
        <dbReference type="ARBA" id="ARBA00040914"/>
    </source>
</evidence>
<evidence type="ECO:0000313" key="12">
    <source>
        <dbReference type="Proteomes" id="UP000030002"/>
    </source>
</evidence>
<evidence type="ECO:0000256" key="4">
    <source>
        <dbReference type="ARBA" id="ARBA00022692"/>
    </source>
</evidence>
<keyword evidence="12" id="KW-1185">Reference proteome</keyword>
<sequence>MTGSHVRQSRRSLYGMLVASSVSIAGTRVSTIAIPWFVYTQTRSPALTGLVLTAEMAPYVVSKALGGPLVDRRGPRTISILGDIISGAFLALIPILYAVGQLDLPDRVPLLLALVALAGAFRGPGDGARNAMIPAVADASGVSVERITGLDATIDRASGLLGAGVGGFLVAGFGGAQTVAVTAAASLVSALVVALFVPRAPMGDTEEAGSYLVRLRAGASFLRKDRLLRAVLLMIAGTNLLEAAYISVMLPVWVSANGYGPEIIGLLGLLYGGSAVLSSAAATTAAGQFSRRTAYLLGFTLAGAPRYLALAFGAPLWVIIVCNVVAGLGAGFINPTISAIFFERVPRHLVGRVGSLADAVAWTGLPLGGIVGGAAVTAVGVSPALGAAGAAYLVSTALPGMRPEWHEMDRARPSAKPAQGADT</sequence>
<evidence type="ECO:0000256" key="7">
    <source>
        <dbReference type="ARBA" id="ARBA00038075"/>
    </source>
</evidence>
<keyword evidence="6 9" id="KW-0472">Membrane</keyword>
<comment type="caution">
    <text evidence="11">The sequence shown here is derived from an EMBL/GenBank/DDBJ whole genome shotgun (WGS) entry which is preliminary data.</text>
</comment>
<evidence type="ECO:0000256" key="6">
    <source>
        <dbReference type="ARBA" id="ARBA00023136"/>
    </source>
</evidence>
<dbReference type="AlphaFoldDB" id="A0A0A0JGE0"/>
<feature type="transmembrane region" description="Helical" evidence="9">
    <location>
        <begin position="230"/>
        <end position="251"/>
    </location>
</feature>
<evidence type="ECO:0000256" key="9">
    <source>
        <dbReference type="SAM" id="Phobius"/>
    </source>
</evidence>
<feature type="transmembrane region" description="Helical" evidence="9">
    <location>
        <begin position="12"/>
        <end position="39"/>
    </location>
</feature>
<feature type="transmembrane region" description="Helical" evidence="9">
    <location>
        <begin position="45"/>
        <end position="66"/>
    </location>
</feature>
<dbReference type="GO" id="GO:0022857">
    <property type="term" value="F:transmembrane transporter activity"/>
    <property type="evidence" value="ECO:0007669"/>
    <property type="project" value="InterPro"/>
</dbReference>
<evidence type="ECO:0000259" key="10">
    <source>
        <dbReference type="PROSITE" id="PS50850"/>
    </source>
</evidence>
<feature type="transmembrane region" description="Helical" evidence="9">
    <location>
        <begin position="263"/>
        <end position="282"/>
    </location>
</feature>
<feature type="transmembrane region" description="Helical" evidence="9">
    <location>
        <begin position="78"/>
        <end position="99"/>
    </location>
</feature>
<evidence type="ECO:0000256" key="1">
    <source>
        <dbReference type="ARBA" id="ARBA00004429"/>
    </source>
</evidence>
<proteinExistence type="inferred from homology"/>
<dbReference type="InterPro" id="IPR011701">
    <property type="entry name" value="MFS"/>
</dbReference>
<evidence type="ECO:0000256" key="5">
    <source>
        <dbReference type="ARBA" id="ARBA00022989"/>
    </source>
</evidence>
<dbReference type="PANTHER" id="PTHR23513:SF9">
    <property type="entry name" value="ENTEROBACTIN EXPORTER ENTS"/>
    <property type="match status" value="1"/>
</dbReference>
<dbReference type="Proteomes" id="UP000030002">
    <property type="component" value="Unassembled WGS sequence"/>
</dbReference>
<keyword evidence="3" id="KW-1003">Cell membrane</keyword>
<dbReference type="SUPFAM" id="SSF103473">
    <property type="entry name" value="MFS general substrate transporter"/>
    <property type="match status" value="1"/>
</dbReference>
<organism evidence="11 12">
    <name type="scientific">Knoellia sinensis KCTC 19936</name>
    <dbReference type="NCBI Taxonomy" id="1385520"/>
    <lineage>
        <taxon>Bacteria</taxon>
        <taxon>Bacillati</taxon>
        <taxon>Actinomycetota</taxon>
        <taxon>Actinomycetes</taxon>
        <taxon>Micrococcales</taxon>
        <taxon>Intrasporangiaceae</taxon>
        <taxon>Knoellia</taxon>
    </lineage>
</organism>
<evidence type="ECO:0000256" key="2">
    <source>
        <dbReference type="ARBA" id="ARBA00022448"/>
    </source>
</evidence>
<dbReference type="eggNOG" id="COG0477">
    <property type="taxonomic scope" value="Bacteria"/>
</dbReference>
<reference evidence="11 12" key="1">
    <citation type="submission" date="2013-08" db="EMBL/GenBank/DDBJ databases">
        <title>The genome sequence of Knoellia sinensis.</title>
        <authorList>
            <person name="Zhu W."/>
            <person name="Wang G."/>
        </authorList>
    </citation>
    <scope>NUCLEOTIDE SEQUENCE [LARGE SCALE GENOMIC DNA]</scope>
    <source>
        <strain evidence="11 12">KCTC 19936</strain>
    </source>
</reference>
<dbReference type="PANTHER" id="PTHR23513">
    <property type="entry name" value="INTEGRAL MEMBRANE EFFLUX PROTEIN-RELATED"/>
    <property type="match status" value="1"/>
</dbReference>
<dbReference type="Pfam" id="PF07690">
    <property type="entry name" value="MFS_1"/>
    <property type="match status" value="1"/>
</dbReference>
<feature type="transmembrane region" description="Helical" evidence="9">
    <location>
        <begin position="318"/>
        <end position="342"/>
    </location>
</feature>
<gene>
    <name evidence="11" type="ORF">N802_00885</name>
</gene>
<evidence type="ECO:0000313" key="11">
    <source>
        <dbReference type="EMBL" id="KGN34676.1"/>
    </source>
</evidence>
<dbReference type="InterPro" id="IPR020846">
    <property type="entry name" value="MFS_dom"/>
</dbReference>
<accession>A0A0A0JGE0</accession>
<comment type="similarity">
    <text evidence="7">Belongs to the major facilitator superfamily. Drug:H(+) antiporter-3 (DHA3) (TC 2.A.1.21) family.</text>
</comment>
<feature type="domain" description="Major facilitator superfamily (MFS) profile" evidence="10">
    <location>
        <begin position="12"/>
        <end position="407"/>
    </location>
</feature>
<evidence type="ECO:0000256" key="3">
    <source>
        <dbReference type="ARBA" id="ARBA00022475"/>
    </source>
</evidence>
<keyword evidence="4 9" id="KW-0812">Transmembrane</keyword>
<keyword evidence="5 9" id="KW-1133">Transmembrane helix</keyword>
<dbReference type="PROSITE" id="PS50850">
    <property type="entry name" value="MFS"/>
    <property type="match status" value="1"/>
</dbReference>
<protein>
    <recommendedName>
        <fullName evidence="8">Multidrug efflux pump Tap</fullName>
    </recommendedName>
</protein>
<feature type="transmembrane region" description="Helical" evidence="9">
    <location>
        <begin position="168"/>
        <end position="197"/>
    </location>
</feature>
<keyword evidence="2" id="KW-0813">Transport</keyword>